<dbReference type="HOGENOM" id="CLU_070738_2_0_10"/>
<evidence type="ECO:0000256" key="1">
    <source>
        <dbReference type="SAM" id="Phobius"/>
    </source>
</evidence>
<keyword evidence="1" id="KW-0812">Transmembrane</keyword>
<gene>
    <name evidence="2" type="ORF">FAES_0285</name>
</gene>
<dbReference type="Pfam" id="PF04240">
    <property type="entry name" value="Caroten_synth"/>
    <property type="match status" value="1"/>
</dbReference>
<dbReference type="EMBL" id="HE796683">
    <property type="protein sequence ID" value="CCG98299.1"/>
    <property type="molecule type" value="Genomic_DNA"/>
</dbReference>
<feature type="transmembrane region" description="Helical" evidence="1">
    <location>
        <begin position="165"/>
        <end position="183"/>
    </location>
</feature>
<dbReference type="Proteomes" id="UP000011058">
    <property type="component" value="Chromosome"/>
</dbReference>
<reference evidence="2 3" key="1">
    <citation type="journal article" date="2012" name="J. Bacteriol.">
        <title>Genome Sequence of Fibrella aestuarina BUZ 2T, a Filamentous Marine Bacterium.</title>
        <authorList>
            <person name="Filippini M."/>
            <person name="Qi W."/>
            <person name="Blom J."/>
            <person name="Goesmann A."/>
            <person name="Smits T.H."/>
            <person name="Bagheri H.C."/>
        </authorList>
    </citation>
    <scope>NUCLEOTIDE SEQUENCE [LARGE SCALE GENOMIC DNA]</scope>
    <source>
        <strain evidence="3">BUZ 2T</strain>
    </source>
</reference>
<organism evidence="2 3">
    <name type="scientific">Fibrella aestuarina BUZ 2</name>
    <dbReference type="NCBI Taxonomy" id="1166018"/>
    <lineage>
        <taxon>Bacteria</taxon>
        <taxon>Pseudomonadati</taxon>
        <taxon>Bacteroidota</taxon>
        <taxon>Cytophagia</taxon>
        <taxon>Cytophagales</taxon>
        <taxon>Spirosomataceae</taxon>
        <taxon>Fibrella</taxon>
    </lineage>
</organism>
<keyword evidence="3" id="KW-1185">Reference proteome</keyword>
<dbReference type="KEGG" id="fae:FAES_0285"/>
<feature type="transmembrane region" description="Helical" evidence="1">
    <location>
        <begin position="96"/>
        <end position="118"/>
    </location>
</feature>
<dbReference type="eggNOG" id="COG2324">
    <property type="taxonomic scope" value="Bacteria"/>
</dbReference>
<keyword evidence="1" id="KW-1133">Transmembrane helix</keyword>
<evidence type="ECO:0008006" key="4">
    <source>
        <dbReference type="Google" id="ProtNLM"/>
    </source>
</evidence>
<feature type="transmembrane region" description="Helical" evidence="1">
    <location>
        <begin position="130"/>
        <end position="153"/>
    </location>
</feature>
<keyword evidence="1" id="KW-0472">Membrane</keyword>
<proteinExistence type="predicted"/>
<feature type="transmembrane region" description="Helical" evidence="1">
    <location>
        <begin position="57"/>
        <end position="76"/>
    </location>
</feature>
<protein>
    <recommendedName>
        <fullName evidence="4">Carotenoid biosynthesis protein</fullName>
    </recommendedName>
</protein>
<feature type="transmembrane region" description="Helical" evidence="1">
    <location>
        <begin position="7"/>
        <end position="24"/>
    </location>
</feature>
<sequence>MRYEKPITIVLVLAYIAGLVGLHVPAVAPLFKLLTPLNLLGTLAALLYFHTDWQRSFYFYIALAVLTGFFVEVLGVETGYIFGGPYAYGAGLGPKVLGVPPVIGINWLVLTYAFGSICERLPWRIYIKTAIAATGMVALDLLIEPVAIHLDFWTWFGRPIPIQNYVGWWLVAAVLLSIWYGLPFRKENRLAGLLIGLQLFFFAGNLLLLQLTK</sequence>
<evidence type="ECO:0000313" key="3">
    <source>
        <dbReference type="Proteomes" id="UP000011058"/>
    </source>
</evidence>
<name>I0K2E6_9BACT</name>
<accession>I0K2E6</accession>
<feature type="transmembrane region" description="Helical" evidence="1">
    <location>
        <begin position="190"/>
        <end position="211"/>
    </location>
</feature>
<dbReference type="PANTHER" id="PTHR39419:SF1">
    <property type="entry name" value="SLL0814 PROTEIN"/>
    <property type="match status" value="1"/>
</dbReference>
<feature type="transmembrane region" description="Helical" evidence="1">
    <location>
        <begin position="30"/>
        <end position="50"/>
    </location>
</feature>
<evidence type="ECO:0000313" key="2">
    <source>
        <dbReference type="EMBL" id="CCG98299.1"/>
    </source>
</evidence>
<dbReference type="AlphaFoldDB" id="I0K2E6"/>
<dbReference type="STRING" id="1166018.FAES_0285"/>
<dbReference type="InterPro" id="IPR007354">
    <property type="entry name" value="CruF-like"/>
</dbReference>
<dbReference type="PANTHER" id="PTHR39419">
    <property type="entry name" value="SLL0814 PROTEIN"/>
    <property type="match status" value="1"/>
</dbReference>